<protein>
    <submittedName>
        <fullName evidence="1">Uncharacterized protein</fullName>
    </submittedName>
</protein>
<dbReference type="AlphaFoldDB" id="A0A2P2NYY5"/>
<sequence length="56" mass="6373">MPMSGCDFTDMNEMQGRLNMPALLEHLIHAPCPYLSPSKVFVFLCSKNYLLVSFMC</sequence>
<accession>A0A2P2NYY5</accession>
<organism evidence="1">
    <name type="scientific">Rhizophora mucronata</name>
    <name type="common">Asiatic mangrove</name>
    <dbReference type="NCBI Taxonomy" id="61149"/>
    <lineage>
        <taxon>Eukaryota</taxon>
        <taxon>Viridiplantae</taxon>
        <taxon>Streptophyta</taxon>
        <taxon>Embryophyta</taxon>
        <taxon>Tracheophyta</taxon>
        <taxon>Spermatophyta</taxon>
        <taxon>Magnoliopsida</taxon>
        <taxon>eudicotyledons</taxon>
        <taxon>Gunneridae</taxon>
        <taxon>Pentapetalae</taxon>
        <taxon>rosids</taxon>
        <taxon>fabids</taxon>
        <taxon>Malpighiales</taxon>
        <taxon>Rhizophoraceae</taxon>
        <taxon>Rhizophora</taxon>
    </lineage>
</organism>
<proteinExistence type="predicted"/>
<reference evidence="1" key="1">
    <citation type="submission" date="2018-02" db="EMBL/GenBank/DDBJ databases">
        <title>Rhizophora mucronata_Transcriptome.</title>
        <authorList>
            <person name="Meera S.P."/>
            <person name="Sreeshan A."/>
            <person name="Augustine A."/>
        </authorList>
    </citation>
    <scope>NUCLEOTIDE SEQUENCE</scope>
    <source>
        <tissue evidence="1">Leaf</tissue>
    </source>
</reference>
<evidence type="ECO:0000313" key="1">
    <source>
        <dbReference type="EMBL" id="MBX47662.1"/>
    </source>
</evidence>
<name>A0A2P2NYY5_RHIMU</name>
<dbReference type="EMBL" id="GGEC01067178">
    <property type="protein sequence ID" value="MBX47662.1"/>
    <property type="molecule type" value="Transcribed_RNA"/>
</dbReference>